<feature type="non-terminal residue" evidence="2">
    <location>
        <position position="89"/>
    </location>
</feature>
<reference evidence="2" key="1">
    <citation type="submission" date="2023-10" db="EMBL/GenBank/DDBJ databases">
        <title>Genome assembly of Pristionchus species.</title>
        <authorList>
            <person name="Yoshida K."/>
            <person name="Sommer R.J."/>
        </authorList>
    </citation>
    <scope>NUCLEOTIDE SEQUENCE</scope>
    <source>
        <strain evidence="2">RS0144</strain>
    </source>
</reference>
<dbReference type="EMBL" id="BTSX01000063">
    <property type="protein sequence ID" value="GMT08348.1"/>
    <property type="molecule type" value="Genomic_DNA"/>
</dbReference>
<name>A0AAV5UQ97_9BILA</name>
<proteinExistence type="predicted"/>
<dbReference type="Proteomes" id="UP001432027">
    <property type="component" value="Unassembled WGS sequence"/>
</dbReference>
<evidence type="ECO:0000313" key="1">
    <source>
        <dbReference type="EMBL" id="GMS86331.1"/>
    </source>
</evidence>
<dbReference type="AlphaFoldDB" id="A0AAV5UQ97"/>
<gene>
    <name evidence="2" type="ORF">PENTCL1PPCAC_30522</name>
    <name evidence="1" type="ORF">PENTCL1PPCAC_8507</name>
</gene>
<comment type="caution">
    <text evidence="2">The sequence shown here is derived from an EMBL/GenBank/DDBJ whole genome shotgun (WGS) entry which is preliminary data.</text>
</comment>
<sequence>MHLSIYSDLHIPLGHSLQVRLQDVGPPLHLQYAGACVDHLWLIRHLWESILTDYIMNLLAKFLLRFLVNCEKQHGPSQRCRRRFHAGEE</sequence>
<dbReference type="EMBL" id="BTSX01000002">
    <property type="protein sequence ID" value="GMS86331.1"/>
    <property type="molecule type" value="Genomic_DNA"/>
</dbReference>
<keyword evidence="3" id="KW-1185">Reference proteome</keyword>
<organism evidence="2 3">
    <name type="scientific">Pristionchus entomophagus</name>
    <dbReference type="NCBI Taxonomy" id="358040"/>
    <lineage>
        <taxon>Eukaryota</taxon>
        <taxon>Metazoa</taxon>
        <taxon>Ecdysozoa</taxon>
        <taxon>Nematoda</taxon>
        <taxon>Chromadorea</taxon>
        <taxon>Rhabditida</taxon>
        <taxon>Rhabditina</taxon>
        <taxon>Diplogasteromorpha</taxon>
        <taxon>Diplogasteroidea</taxon>
        <taxon>Neodiplogasteridae</taxon>
        <taxon>Pristionchus</taxon>
    </lineage>
</organism>
<protein>
    <submittedName>
        <fullName evidence="2">Uncharacterized protein</fullName>
    </submittedName>
</protein>
<accession>A0AAV5UQ97</accession>
<evidence type="ECO:0000313" key="3">
    <source>
        <dbReference type="Proteomes" id="UP001432027"/>
    </source>
</evidence>
<evidence type="ECO:0000313" key="2">
    <source>
        <dbReference type="EMBL" id="GMT08348.1"/>
    </source>
</evidence>